<dbReference type="EMBL" id="WKMO01000032">
    <property type="protein sequence ID" value="MSB75776.1"/>
    <property type="molecule type" value="Genomic_DNA"/>
</dbReference>
<gene>
    <name evidence="1" type="ORF">GKD68_17010</name>
    <name evidence="2" type="ORF">GKD70_21165</name>
</gene>
<name>A0A395YXH6_PARDI</name>
<dbReference type="Proteomes" id="UP000432516">
    <property type="component" value="Unassembled WGS sequence"/>
</dbReference>
<accession>A0A395YXH6</accession>
<dbReference type="EMBL" id="WKNE01000016">
    <property type="protein sequence ID" value="MRZ56409.1"/>
    <property type="molecule type" value="Genomic_DNA"/>
</dbReference>
<evidence type="ECO:0000313" key="1">
    <source>
        <dbReference type="EMBL" id="MRZ56409.1"/>
    </source>
</evidence>
<organism evidence="1 3">
    <name type="scientific">Parabacteroides distasonis</name>
    <dbReference type="NCBI Taxonomy" id="823"/>
    <lineage>
        <taxon>Bacteria</taxon>
        <taxon>Pseudomonadati</taxon>
        <taxon>Bacteroidota</taxon>
        <taxon>Bacteroidia</taxon>
        <taxon>Bacteroidales</taxon>
        <taxon>Tannerellaceae</taxon>
        <taxon>Parabacteroides</taxon>
    </lineage>
</organism>
<dbReference type="Proteomes" id="UP000441609">
    <property type="component" value="Unassembled WGS sequence"/>
</dbReference>
<proteinExistence type="predicted"/>
<evidence type="ECO:0000313" key="2">
    <source>
        <dbReference type="EMBL" id="MSB75776.1"/>
    </source>
</evidence>
<sequence length="87" mass="10167">MYLLNIYWINATMPLRFSTCLSINYIKYGPLIFLLPREVVTEAPEMRSVHFVKSMELTMDIMGKGNVIHCNTCQYVGWHELGLYPHL</sequence>
<evidence type="ECO:0000313" key="4">
    <source>
        <dbReference type="Proteomes" id="UP000441609"/>
    </source>
</evidence>
<comment type="caution">
    <text evidence="1">The sequence shown here is derived from an EMBL/GenBank/DDBJ whole genome shotgun (WGS) entry which is preliminary data.</text>
</comment>
<protein>
    <submittedName>
        <fullName evidence="1">Uncharacterized protein</fullName>
    </submittedName>
</protein>
<reference evidence="3 4" key="1">
    <citation type="journal article" date="2019" name="Nat. Med.">
        <title>A library of human gut bacterial isolates paired with longitudinal multiomics data enables mechanistic microbiome research.</title>
        <authorList>
            <person name="Poyet M."/>
            <person name="Groussin M."/>
            <person name="Gibbons S.M."/>
            <person name="Avila-Pacheco J."/>
            <person name="Jiang X."/>
            <person name="Kearney S.M."/>
            <person name="Perrotta A.R."/>
            <person name="Berdy B."/>
            <person name="Zhao S."/>
            <person name="Lieberman T.D."/>
            <person name="Swanson P.K."/>
            <person name="Smith M."/>
            <person name="Roesemann S."/>
            <person name="Alexander J.E."/>
            <person name="Rich S.A."/>
            <person name="Livny J."/>
            <person name="Vlamakis H."/>
            <person name="Clish C."/>
            <person name="Bullock K."/>
            <person name="Deik A."/>
            <person name="Scott J."/>
            <person name="Pierce K.A."/>
            <person name="Xavier R.J."/>
            <person name="Alm E.J."/>
        </authorList>
    </citation>
    <scope>NUCLEOTIDE SEQUENCE [LARGE SCALE GENOMIC DNA]</scope>
    <source>
        <strain evidence="1 3">BIOML-A2</strain>
        <strain evidence="2 4">BIOML-A20</strain>
    </source>
</reference>
<dbReference type="AlphaFoldDB" id="A0A395YXH6"/>
<evidence type="ECO:0000313" key="3">
    <source>
        <dbReference type="Proteomes" id="UP000432516"/>
    </source>
</evidence>